<keyword evidence="2" id="KW-1185">Reference proteome</keyword>
<dbReference type="AlphaFoldDB" id="A0ABD2NMM2"/>
<name>A0ABD2NMM2_9CUCU</name>
<evidence type="ECO:0000313" key="1">
    <source>
        <dbReference type="EMBL" id="KAL3279840.1"/>
    </source>
</evidence>
<sequence length="64" mass="7481">HVTYLVVYAPSDDERVGTKQEFYEELEEILTGIGQIRENNVRGFQRENRTAVEQQSLGTTRRRP</sequence>
<dbReference type="EMBL" id="JABFTP020000124">
    <property type="protein sequence ID" value="KAL3279840.1"/>
    <property type="molecule type" value="Genomic_DNA"/>
</dbReference>
<dbReference type="Proteomes" id="UP001516400">
    <property type="component" value="Unassembled WGS sequence"/>
</dbReference>
<accession>A0ABD2NMM2</accession>
<organism evidence="1 2">
    <name type="scientific">Cryptolaemus montrouzieri</name>
    <dbReference type="NCBI Taxonomy" id="559131"/>
    <lineage>
        <taxon>Eukaryota</taxon>
        <taxon>Metazoa</taxon>
        <taxon>Ecdysozoa</taxon>
        <taxon>Arthropoda</taxon>
        <taxon>Hexapoda</taxon>
        <taxon>Insecta</taxon>
        <taxon>Pterygota</taxon>
        <taxon>Neoptera</taxon>
        <taxon>Endopterygota</taxon>
        <taxon>Coleoptera</taxon>
        <taxon>Polyphaga</taxon>
        <taxon>Cucujiformia</taxon>
        <taxon>Coccinelloidea</taxon>
        <taxon>Coccinellidae</taxon>
        <taxon>Scymninae</taxon>
        <taxon>Scymnini</taxon>
        <taxon>Cryptolaemus</taxon>
    </lineage>
</organism>
<comment type="caution">
    <text evidence="1">The sequence shown here is derived from an EMBL/GenBank/DDBJ whole genome shotgun (WGS) entry which is preliminary data.</text>
</comment>
<evidence type="ECO:0000313" key="2">
    <source>
        <dbReference type="Proteomes" id="UP001516400"/>
    </source>
</evidence>
<protein>
    <submittedName>
        <fullName evidence="1">Uncharacterized protein</fullName>
    </submittedName>
</protein>
<gene>
    <name evidence="1" type="ORF">HHI36_017346</name>
</gene>
<reference evidence="1 2" key="1">
    <citation type="journal article" date="2021" name="BMC Biol.">
        <title>Horizontally acquired antibacterial genes associated with adaptive radiation of ladybird beetles.</title>
        <authorList>
            <person name="Li H.S."/>
            <person name="Tang X.F."/>
            <person name="Huang Y.H."/>
            <person name="Xu Z.Y."/>
            <person name="Chen M.L."/>
            <person name="Du X.Y."/>
            <person name="Qiu B.Y."/>
            <person name="Chen P.T."/>
            <person name="Zhang W."/>
            <person name="Slipinski A."/>
            <person name="Escalona H.E."/>
            <person name="Waterhouse R.M."/>
            <person name="Zwick A."/>
            <person name="Pang H."/>
        </authorList>
    </citation>
    <scope>NUCLEOTIDE SEQUENCE [LARGE SCALE GENOMIC DNA]</scope>
    <source>
        <strain evidence="1">SYSU2018</strain>
    </source>
</reference>
<feature type="non-terminal residue" evidence="1">
    <location>
        <position position="1"/>
    </location>
</feature>
<proteinExistence type="predicted"/>
<feature type="non-terminal residue" evidence="1">
    <location>
        <position position="64"/>
    </location>
</feature>